<dbReference type="AlphaFoldDB" id="F0TFR0"/>
<dbReference type="EMBL" id="CP002559">
    <property type="protein sequence ID" value="ADZ07554.1"/>
    <property type="molecule type" value="Genomic_DNA"/>
</dbReference>
<dbReference type="HOGENOM" id="CLU_3217649_0_0_9"/>
<name>F0TFR0_LACAM</name>
<dbReference type="KEGG" id="lai:LAC30SC_07210"/>
<evidence type="ECO:0000313" key="2">
    <source>
        <dbReference type="Proteomes" id="UP000007491"/>
    </source>
</evidence>
<accession>F0TFR0</accession>
<dbReference type="InterPro" id="IPR023148">
    <property type="entry name" value="tRNA_m1G_MeTrfase_C_sf"/>
</dbReference>
<sequence>MIINLSAEATYLHRPDMLEKRELSDEEKKMLADIKAEAKSTTLD</sequence>
<reference key="2">
    <citation type="submission" date="2011-02" db="EMBL/GenBank/DDBJ databases">
        <authorList>
            <person name="Roh H."/>
            <person name="Ko H.-J."/>
            <person name="Kim S.-H."/>
            <person name="Choi I.-G."/>
            <person name="Oh S."/>
        </authorList>
    </citation>
    <scope>NUCLEOTIDE SEQUENCE</scope>
    <source>
        <strain>30SC</strain>
    </source>
</reference>
<proteinExistence type="predicted"/>
<protein>
    <submittedName>
        <fullName evidence="1">tRNA (Guanine-N(1)-)-methyltransferase</fullName>
    </submittedName>
</protein>
<dbReference type="Proteomes" id="UP000007491">
    <property type="component" value="Chromosome"/>
</dbReference>
<gene>
    <name evidence="1" type="ordered locus">LAC30SC_07210</name>
</gene>
<reference evidence="1 2" key="1">
    <citation type="journal article" date="2011" name="J. Bacteriol.">
        <title>Complete genome sequencing of Lactobacillus acidophilus 30SC, isolated from swine intestine.</title>
        <authorList>
            <person name="Oh S."/>
            <person name="Roh H."/>
            <person name="Ko H.J."/>
            <person name="Kim S."/>
            <person name="Kim K.H."/>
            <person name="Lee S.E."/>
            <person name="Chang I.S."/>
            <person name="Kim S."/>
            <person name="Choi I.G."/>
        </authorList>
    </citation>
    <scope>NUCLEOTIDE SEQUENCE [LARGE SCALE GENOMIC DNA]</scope>
    <source>
        <strain evidence="1 2">30SC</strain>
    </source>
</reference>
<dbReference type="STRING" id="1604.LAC30SC_07210"/>
<dbReference type="Gene3D" id="1.10.1270.20">
    <property type="entry name" value="tRNA(m1g37)methyltransferase, domain 2"/>
    <property type="match status" value="1"/>
</dbReference>
<organism evidence="1 2">
    <name type="scientific">Lactobacillus amylovorus</name>
    <dbReference type="NCBI Taxonomy" id="1604"/>
    <lineage>
        <taxon>Bacteria</taxon>
        <taxon>Bacillati</taxon>
        <taxon>Bacillota</taxon>
        <taxon>Bacilli</taxon>
        <taxon>Lactobacillales</taxon>
        <taxon>Lactobacillaceae</taxon>
        <taxon>Lactobacillus</taxon>
    </lineage>
</organism>
<evidence type="ECO:0000313" key="1">
    <source>
        <dbReference type="EMBL" id="ADZ07554.1"/>
    </source>
</evidence>
<dbReference type="GO" id="GO:0008033">
    <property type="term" value="P:tRNA processing"/>
    <property type="evidence" value="ECO:0007669"/>
    <property type="project" value="InterPro"/>
</dbReference>
<dbReference type="GO" id="GO:0052906">
    <property type="term" value="F:tRNA (guanine(37)-N1)-methyltransferase activity"/>
    <property type="evidence" value="ECO:0007669"/>
    <property type="project" value="InterPro"/>
</dbReference>